<keyword evidence="6" id="KW-1185">Reference proteome</keyword>
<dbReference type="PANTHER" id="PTHR34224:SF18">
    <property type="entry name" value="INTERACTOR OF CONSTITUTIVE ACTIVE ROPS 3"/>
    <property type="match status" value="1"/>
</dbReference>
<evidence type="ECO:0000256" key="2">
    <source>
        <dbReference type="ARBA" id="ARBA00023054"/>
    </source>
</evidence>
<feature type="region of interest" description="Disordered" evidence="4">
    <location>
        <begin position="52"/>
        <end position="98"/>
    </location>
</feature>
<keyword evidence="2 3" id="KW-0175">Coiled coil</keyword>
<comment type="similarity">
    <text evidence="1">Belongs to the ICR family.</text>
</comment>
<dbReference type="EMBL" id="JACBKZ010000003">
    <property type="protein sequence ID" value="KAF5954102.1"/>
    <property type="molecule type" value="Genomic_DNA"/>
</dbReference>
<feature type="coiled-coil region" evidence="3">
    <location>
        <begin position="408"/>
        <end position="500"/>
    </location>
</feature>
<evidence type="ECO:0000256" key="1">
    <source>
        <dbReference type="ARBA" id="ARBA00009778"/>
    </source>
</evidence>
<comment type="caution">
    <text evidence="5">The sequence shown here is derived from an EMBL/GenBank/DDBJ whole genome shotgun (WGS) entry which is preliminary data.</text>
</comment>
<proteinExistence type="inferred from homology"/>
<evidence type="ECO:0000313" key="6">
    <source>
        <dbReference type="Proteomes" id="UP000593564"/>
    </source>
</evidence>
<evidence type="ECO:0000313" key="5">
    <source>
        <dbReference type="EMBL" id="KAF5954102.1"/>
    </source>
</evidence>
<dbReference type="PANTHER" id="PTHR34224">
    <property type="entry name" value="INTERACTOR OF CONSTITUTIVE ACTIVE ROPS 2, CHLOROPLASTIC-RELATED"/>
    <property type="match status" value="1"/>
</dbReference>
<dbReference type="InterPro" id="IPR029688">
    <property type="entry name" value="ICR"/>
</dbReference>
<accession>A0A7J7HMN6</accession>
<evidence type="ECO:0000256" key="3">
    <source>
        <dbReference type="SAM" id="Coils"/>
    </source>
</evidence>
<gene>
    <name evidence="5" type="ORF">HYC85_006958</name>
</gene>
<reference evidence="5 6" key="2">
    <citation type="submission" date="2020-07" db="EMBL/GenBank/DDBJ databases">
        <title>Genome assembly of wild tea tree DASZ reveals pedigree and selection history of tea varieties.</title>
        <authorList>
            <person name="Zhang W."/>
        </authorList>
    </citation>
    <scope>NUCLEOTIDE SEQUENCE [LARGE SCALE GENOMIC DNA]</scope>
    <source>
        <strain evidence="6">cv. G240</strain>
        <tissue evidence="5">Leaf</tissue>
    </source>
</reference>
<sequence length="638" mass="70940">MLKALIIITISALLPNNHLGKLLNMQTPKASRTNLTEAPQKISPRAVRKLKPITLETAPASSSNLASRTPKEQSPKVNEHRSPRSPASELQKKRPNRISVLESQISQLQGDLKKVKDELSSSESWKTRAQQDAEDSKKQLLAMSSKLDESQKQLLELSSSEETRVIELQKISEDRDREYKSELEAIQNQHLVESAALASAVNEIQQLKAQLEMVAESEAAQTKNVQSANAELLSVKENLAETLSLAEDMKNQLRDSKESEAQAQELVGGTLLQLETAKKTVETLRLDGTKAKEAYESIALELDQSRACVKSLEGFVSKLKADIINNGSNSSKNLGADYKLECDINGNICKSMRLETELSSAKAEQGLLRTALETAEIRFQEEHIRNTLQIRSANELAEQIKSASSLREAELEAELGKTKADIEELKANLMDKETELQGISEENEGLHMKLEKSLPSQREYELEKELKKSKDNIEHLKANLMDKETELQNISEENEMLKSEMKGREMGKVNAEVVAEIEAARAAEQEAKMKLGYMTEEADKNNRRAVRVAEQLEAVQAASCEMEAELRRLKVQSDQWRKAAEAAAAMLSTGNNGKFMERTGSLDSSYNPATGRLFPLILTTCCCVAKAGTFFEKMCVHV</sequence>
<organism evidence="5 6">
    <name type="scientific">Camellia sinensis</name>
    <name type="common">Tea plant</name>
    <name type="synonym">Thea sinensis</name>
    <dbReference type="NCBI Taxonomy" id="4442"/>
    <lineage>
        <taxon>Eukaryota</taxon>
        <taxon>Viridiplantae</taxon>
        <taxon>Streptophyta</taxon>
        <taxon>Embryophyta</taxon>
        <taxon>Tracheophyta</taxon>
        <taxon>Spermatophyta</taxon>
        <taxon>Magnoliopsida</taxon>
        <taxon>eudicotyledons</taxon>
        <taxon>Gunneridae</taxon>
        <taxon>Pentapetalae</taxon>
        <taxon>asterids</taxon>
        <taxon>Ericales</taxon>
        <taxon>Theaceae</taxon>
        <taxon>Camellia</taxon>
    </lineage>
</organism>
<evidence type="ECO:0000256" key="4">
    <source>
        <dbReference type="SAM" id="MobiDB-lite"/>
    </source>
</evidence>
<name>A0A7J7HMN6_CAMSI</name>
<dbReference type="Proteomes" id="UP000593564">
    <property type="component" value="Unassembled WGS sequence"/>
</dbReference>
<dbReference type="AlphaFoldDB" id="A0A7J7HMN6"/>
<feature type="compositionally biased region" description="Basic and acidic residues" evidence="4">
    <location>
        <begin position="69"/>
        <end position="82"/>
    </location>
</feature>
<reference evidence="6" key="1">
    <citation type="journal article" date="2020" name="Nat. Commun.">
        <title>Genome assembly of wild tea tree DASZ reveals pedigree and selection history of tea varieties.</title>
        <authorList>
            <person name="Zhang W."/>
            <person name="Zhang Y."/>
            <person name="Qiu H."/>
            <person name="Guo Y."/>
            <person name="Wan H."/>
            <person name="Zhang X."/>
            <person name="Scossa F."/>
            <person name="Alseekh S."/>
            <person name="Zhang Q."/>
            <person name="Wang P."/>
            <person name="Xu L."/>
            <person name="Schmidt M.H."/>
            <person name="Jia X."/>
            <person name="Li D."/>
            <person name="Zhu A."/>
            <person name="Guo F."/>
            <person name="Chen W."/>
            <person name="Ni D."/>
            <person name="Usadel B."/>
            <person name="Fernie A.R."/>
            <person name="Wen W."/>
        </authorList>
    </citation>
    <scope>NUCLEOTIDE SEQUENCE [LARGE SCALE GENOMIC DNA]</scope>
    <source>
        <strain evidence="6">cv. G240</strain>
    </source>
</reference>
<protein>
    <submittedName>
        <fullName evidence="5">Uncharacterized protein</fullName>
    </submittedName>
</protein>
<feature type="coiled-coil region" evidence="3">
    <location>
        <begin position="197"/>
        <end position="266"/>
    </location>
</feature>
<feature type="coiled-coil region" evidence="3">
    <location>
        <begin position="98"/>
        <end position="153"/>
    </location>
</feature>